<evidence type="ECO:0000256" key="5">
    <source>
        <dbReference type="SAM" id="Phobius"/>
    </source>
</evidence>
<dbReference type="Gene3D" id="2.40.50.140">
    <property type="entry name" value="Nucleic acid-binding proteins"/>
    <property type="match status" value="1"/>
</dbReference>
<feature type="transmembrane region" description="Helical" evidence="5">
    <location>
        <begin position="6"/>
        <end position="25"/>
    </location>
</feature>
<evidence type="ECO:0000256" key="3">
    <source>
        <dbReference type="ARBA" id="ARBA00022989"/>
    </source>
</evidence>
<accession>A0A8J6NVT1</accession>
<keyword evidence="3 5" id="KW-1133">Transmembrane helix</keyword>
<proteinExistence type="predicted"/>
<keyword evidence="2 5" id="KW-0812">Transmembrane</keyword>
<dbReference type="GO" id="GO:0008233">
    <property type="term" value="F:peptidase activity"/>
    <property type="evidence" value="ECO:0007669"/>
    <property type="project" value="UniProtKB-KW"/>
</dbReference>
<dbReference type="Pfam" id="PF01957">
    <property type="entry name" value="NfeD"/>
    <property type="match status" value="1"/>
</dbReference>
<evidence type="ECO:0000313" key="8">
    <source>
        <dbReference type="Proteomes" id="UP000605201"/>
    </source>
</evidence>
<dbReference type="GO" id="GO:0016020">
    <property type="term" value="C:membrane"/>
    <property type="evidence" value="ECO:0007669"/>
    <property type="project" value="UniProtKB-SubCell"/>
</dbReference>
<dbReference type="InterPro" id="IPR012340">
    <property type="entry name" value="NA-bd_OB-fold"/>
</dbReference>
<feature type="domain" description="NfeD-like C-terminal" evidence="6">
    <location>
        <begin position="102"/>
        <end position="157"/>
    </location>
</feature>
<keyword evidence="7" id="KW-0378">Hydrolase</keyword>
<organism evidence="7 8">
    <name type="scientific">Candidatus Desulfatibia vada</name>
    <dbReference type="NCBI Taxonomy" id="2841696"/>
    <lineage>
        <taxon>Bacteria</taxon>
        <taxon>Pseudomonadati</taxon>
        <taxon>Thermodesulfobacteriota</taxon>
        <taxon>Desulfobacteria</taxon>
        <taxon>Desulfobacterales</taxon>
        <taxon>Desulfobacterales incertae sedis</taxon>
        <taxon>Candidatus Desulfatibia</taxon>
    </lineage>
</organism>
<keyword evidence="7" id="KW-0645">Protease</keyword>
<dbReference type="InterPro" id="IPR052165">
    <property type="entry name" value="Membrane_assoc_protease"/>
</dbReference>
<keyword evidence="4 5" id="KW-0472">Membrane</keyword>
<evidence type="ECO:0000256" key="4">
    <source>
        <dbReference type="ARBA" id="ARBA00023136"/>
    </source>
</evidence>
<evidence type="ECO:0000256" key="2">
    <source>
        <dbReference type="ARBA" id="ARBA00022692"/>
    </source>
</evidence>
<dbReference type="InterPro" id="IPR002810">
    <property type="entry name" value="NfeD-like_C"/>
</dbReference>
<comment type="subcellular location">
    <subcellularLocation>
        <location evidence="1">Membrane</location>
        <topology evidence="1">Multi-pass membrane protein</topology>
    </subcellularLocation>
</comment>
<feature type="transmembrane region" description="Helical" evidence="5">
    <location>
        <begin position="30"/>
        <end position="48"/>
    </location>
</feature>
<comment type="caution">
    <text evidence="7">The sequence shown here is derived from an EMBL/GenBank/DDBJ whole genome shotgun (WGS) entry which is preliminary data.</text>
</comment>
<name>A0A8J6NVT1_9BACT</name>
<gene>
    <name evidence="7" type="ORF">H8D96_20410</name>
</gene>
<dbReference type="Proteomes" id="UP000605201">
    <property type="component" value="Unassembled WGS sequence"/>
</dbReference>
<reference evidence="7 8" key="1">
    <citation type="submission" date="2020-08" db="EMBL/GenBank/DDBJ databases">
        <title>Bridging the membrane lipid divide: bacteria of the FCB group superphylum have the potential to synthesize archaeal ether lipids.</title>
        <authorList>
            <person name="Villanueva L."/>
            <person name="Von Meijenfeldt F.A.B."/>
            <person name="Westbye A.B."/>
            <person name="Yadav S."/>
            <person name="Hopmans E.C."/>
            <person name="Dutilh B.E."/>
            <person name="Sinninghe Damste J.S."/>
        </authorList>
    </citation>
    <scope>NUCLEOTIDE SEQUENCE [LARGE SCALE GENOMIC DNA]</scope>
    <source>
        <strain evidence="7">NIOZ-UU17</strain>
    </source>
</reference>
<dbReference type="EMBL" id="JACNIG010000408">
    <property type="protein sequence ID" value="MBC8434279.1"/>
    <property type="molecule type" value="Genomic_DNA"/>
</dbReference>
<evidence type="ECO:0000313" key="7">
    <source>
        <dbReference type="EMBL" id="MBC8434279.1"/>
    </source>
</evidence>
<evidence type="ECO:0000256" key="1">
    <source>
        <dbReference type="ARBA" id="ARBA00004141"/>
    </source>
</evidence>
<dbReference type="PANTHER" id="PTHR33507">
    <property type="entry name" value="INNER MEMBRANE PROTEIN YBBJ"/>
    <property type="match status" value="1"/>
</dbReference>
<protein>
    <submittedName>
        <fullName evidence="7">Serine protease</fullName>
    </submittedName>
</protein>
<dbReference type="AlphaFoldDB" id="A0A8J6NVT1"/>
<sequence>MNDSLFLPIILQLAGVVVIIAEIIIPSGGILSIVAIGVFGYSLFIVFNEISMTIGFSFVAADLILIPVLVIVGLKLLARSPATLRKTLSRKEGVSSQSSELESYVGTQGNAVTDLRPAGIAVINGKRVDVVTRGEYLDKDSAIIVTAVTGNQIIVRKKDEPEREEL</sequence>
<dbReference type="GO" id="GO:0006508">
    <property type="term" value="P:proteolysis"/>
    <property type="evidence" value="ECO:0007669"/>
    <property type="project" value="UniProtKB-KW"/>
</dbReference>
<feature type="transmembrane region" description="Helical" evidence="5">
    <location>
        <begin position="54"/>
        <end position="78"/>
    </location>
</feature>
<evidence type="ECO:0000259" key="6">
    <source>
        <dbReference type="Pfam" id="PF01957"/>
    </source>
</evidence>